<proteinExistence type="predicted"/>
<evidence type="ECO:0000256" key="1">
    <source>
        <dbReference type="SAM" id="MobiDB-lite"/>
    </source>
</evidence>
<protein>
    <submittedName>
        <fullName evidence="2">Uncharacterized protein</fullName>
    </submittedName>
</protein>
<organism evidence="2 3">
    <name type="scientific">Granulicella aggregans</name>
    <dbReference type="NCBI Taxonomy" id="474949"/>
    <lineage>
        <taxon>Bacteria</taxon>
        <taxon>Pseudomonadati</taxon>
        <taxon>Acidobacteriota</taxon>
        <taxon>Terriglobia</taxon>
        <taxon>Terriglobales</taxon>
        <taxon>Acidobacteriaceae</taxon>
        <taxon>Granulicella</taxon>
    </lineage>
</organism>
<evidence type="ECO:0000313" key="2">
    <source>
        <dbReference type="EMBL" id="MBB5061200.1"/>
    </source>
</evidence>
<sequence>MANFPKPSRNKLPPPPPPTEATDNLSQPEHAPGTFVDGRTLRATGRTTQFTTRITEELQRDIKVWTAQNGMKLNDFVERAFQALKKEMGN</sequence>
<accession>A0A7W7ZJQ9</accession>
<name>A0A7W7ZJQ9_9BACT</name>
<comment type="caution">
    <text evidence="2">The sequence shown here is derived from an EMBL/GenBank/DDBJ whole genome shotgun (WGS) entry which is preliminary data.</text>
</comment>
<keyword evidence="3" id="KW-1185">Reference proteome</keyword>
<dbReference type="GO" id="GO:0006355">
    <property type="term" value="P:regulation of DNA-templated transcription"/>
    <property type="evidence" value="ECO:0007669"/>
    <property type="project" value="InterPro"/>
</dbReference>
<feature type="region of interest" description="Disordered" evidence="1">
    <location>
        <begin position="1"/>
        <end position="41"/>
    </location>
</feature>
<dbReference type="Proteomes" id="UP000540989">
    <property type="component" value="Unassembled WGS sequence"/>
</dbReference>
<dbReference type="EMBL" id="JACHIP010000031">
    <property type="protein sequence ID" value="MBB5061200.1"/>
    <property type="molecule type" value="Genomic_DNA"/>
</dbReference>
<gene>
    <name evidence="2" type="ORF">HDF16_005936</name>
</gene>
<dbReference type="InterPro" id="IPR013321">
    <property type="entry name" value="Arc_rbn_hlx_hlx"/>
</dbReference>
<evidence type="ECO:0000313" key="3">
    <source>
        <dbReference type="Proteomes" id="UP000540989"/>
    </source>
</evidence>
<dbReference type="AlphaFoldDB" id="A0A7W7ZJQ9"/>
<reference evidence="2 3" key="1">
    <citation type="submission" date="2020-08" db="EMBL/GenBank/DDBJ databases">
        <title>Genomic Encyclopedia of Type Strains, Phase IV (KMG-V): Genome sequencing to study the core and pangenomes of soil and plant-associated prokaryotes.</title>
        <authorList>
            <person name="Whitman W."/>
        </authorList>
    </citation>
    <scope>NUCLEOTIDE SEQUENCE [LARGE SCALE GENOMIC DNA]</scope>
    <source>
        <strain evidence="2 3">M8UP14</strain>
    </source>
</reference>
<dbReference type="Gene3D" id="1.10.1220.10">
    <property type="entry name" value="Met repressor-like"/>
    <property type="match status" value="1"/>
</dbReference>